<dbReference type="PANTHER" id="PTHR28008:SF1">
    <property type="entry name" value="DOMAIN PROTEIN, PUTATIVE (AFU_ORTHOLOGUE AFUA_3G10980)-RELATED"/>
    <property type="match status" value="1"/>
</dbReference>
<keyword evidence="1" id="KW-0812">Transmembrane</keyword>
<name>A0A365Y3I7_9BACT</name>
<gene>
    <name evidence="3" type="ORF">DF182_11575</name>
</gene>
<dbReference type="Pfam" id="PF04892">
    <property type="entry name" value="VanZ"/>
    <property type="match status" value="1"/>
</dbReference>
<keyword evidence="1" id="KW-0472">Membrane</keyword>
<feature type="transmembrane region" description="Helical" evidence="1">
    <location>
        <begin position="68"/>
        <end position="88"/>
    </location>
</feature>
<sequence>MKAWKYFLPATLWIILILILCTLPGKDIPTNSFLERIHFDKFVHFGLFGGIVLFLSMGVYWHKKHISAFTLLLFVVVAAVYGFVIELIQKYWAVGRSFDLYDVLADTLGAAAGVIVFKIVLRLFYKQKS</sequence>
<dbReference type="InterPro" id="IPR006976">
    <property type="entry name" value="VanZ-like"/>
</dbReference>
<dbReference type="NCBIfam" id="NF037970">
    <property type="entry name" value="vanZ_1"/>
    <property type="match status" value="1"/>
</dbReference>
<dbReference type="OrthoDB" id="1524985at2"/>
<dbReference type="AlphaFoldDB" id="A0A365Y3I7"/>
<evidence type="ECO:0000313" key="4">
    <source>
        <dbReference type="Proteomes" id="UP000253410"/>
    </source>
</evidence>
<dbReference type="EMBL" id="QFFJ01000001">
    <property type="protein sequence ID" value="RBL93176.1"/>
    <property type="molecule type" value="Genomic_DNA"/>
</dbReference>
<proteinExistence type="predicted"/>
<dbReference type="RefSeq" id="WP_113615770.1">
    <property type="nucleotide sequence ID" value="NZ_QFFJ01000001.1"/>
</dbReference>
<evidence type="ECO:0000313" key="3">
    <source>
        <dbReference type="EMBL" id="RBL93176.1"/>
    </source>
</evidence>
<feature type="domain" description="VanZ-like" evidence="2">
    <location>
        <begin position="38"/>
        <end position="120"/>
    </location>
</feature>
<reference evidence="3 4" key="1">
    <citation type="submission" date="2018-05" db="EMBL/GenBank/DDBJ databases">
        <title>Chitinophaga sp. K3CV102501T nov., isolated from isolated from a monsoon evergreen broad-leaved forest soil.</title>
        <authorList>
            <person name="Lv Y."/>
        </authorList>
    </citation>
    <scope>NUCLEOTIDE SEQUENCE [LARGE SCALE GENOMIC DNA]</scope>
    <source>
        <strain evidence="3 4">GDMCC 1.1325</strain>
    </source>
</reference>
<organism evidence="3 4">
    <name type="scientific">Chitinophaga flava</name>
    <dbReference type="NCBI Taxonomy" id="2259036"/>
    <lineage>
        <taxon>Bacteria</taxon>
        <taxon>Pseudomonadati</taxon>
        <taxon>Bacteroidota</taxon>
        <taxon>Chitinophagia</taxon>
        <taxon>Chitinophagales</taxon>
        <taxon>Chitinophagaceae</taxon>
        <taxon>Chitinophaga</taxon>
    </lineage>
</organism>
<accession>A0A365Y3I7</accession>
<keyword evidence="1" id="KW-1133">Transmembrane helix</keyword>
<dbReference type="PANTHER" id="PTHR28008">
    <property type="entry name" value="DOMAIN PROTEIN, PUTATIVE (AFU_ORTHOLOGUE AFUA_3G10980)-RELATED"/>
    <property type="match status" value="1"/>
</dbReference>
<feature type="transmembrane region" description="Helical" evidence="1">
    <location>
        <begin position="108"/>
        <end position="125"/>
    </location>
</feature>
<dbReference type="Proteomes" id="UP000253410">
    <property type="component" value="Unassembled WGS sequence"/>
</dbReference>
<comment type="caution">
    <text evidence="3">The sequence shown here is derived from an EMBL/GenBank/DDBJ whole genome shotgun (WGS) entry which is preliminary data.</text>
</comment>
<protein>
    <recommendedName>
        <fullName evidence="2">VanZ-like domain-containing protein</fullName>
    </recommendedName>
</protein>
<evidence type="ECO:0000256" key="1">
    <source>
        <dbReference type="SAM" id="Phobius"/>
    </source>
</evidence>
<feature type="transmembrane region" description="Helical" evidence="1">
    <location>
        <begin position="41"/>
        <end position="61"/>
    </location>
</feature>
<evidence type="ECO:0000259" key="2">
    <source>
        <dbReference type="Pfam" id="PF04892"/>
    </source>
</evidence>
<keyword evidence="4" id="KW-1185">Reference proteome</keyword>